<proteinExistence type="predicted"/>
<name>A0AAW1SIM3_9CHLO</name>
<reference evidence="1 2" key="1">
    <citation type="journal article" date="2024" name="Nat. Commun.">
        <title>Phylogenomics reveals the evolutionary origins of lichenization in chlorophyte algae.</title>
        <authorList>
            <person name="Puginier C."/>
            <person name="Libourel C."/>
            <person name="Otte J."/>
            <person name="Skaloud P."/>
            <person name="Haon M."/>
            <person name="Grisel S."/>
            <person name="Petersen M."/>
            <person name="Berrin J.G."/>
            <person name="Delaux P.M."/>
            <person name="Dal Grande F."/>
            <person name="Keller J."/>
        </authorList>
    </citation>
    <scope>NUCLEOTIDE SEQUENCE [LARGE SCALE GENOMIC DNA]</scope>
    <source>
        <strain evidence="1 2">SAG 245.80</strain>
    </source>
</reference>
<dbReference type="AlphaFoldDB" id="A0AAW1SIM3"/>
<evidence type="ECO:0000313" key="2">
    <source>
        <dbReference type="Proteomes" id="UP001445335"/>
    </source>
</evidence>
<accession>A0AAW1SIM3</accession>
<dbReference type="EMBL" id="JALJOU010000002">
    <property type="protein sequence ID" value="KAK9845814.1"/>
    <property type="molecule type" value="Genomic_DNA"/>
</dbReference>
<evidence type="ECO:0000313" key="1">
    <source>
        <dbReference type="EMBL" id="KAK9845814.1"/>
    </source>
</evidence>
<sequence length="248" mass="26068">MSVQSPSFSKLTQAPLLDFSPLRRWLRGLACVAEAPAQADASQRLPHPKVSRAAEQPRLAVGLKCALQAVRDCESVARRTLPRVAHVLTSCLAKAPEADSKEQDALQMAMSYYLRARRTLPAVADALAVTGPQWSLQCTCTALRVVMFMDAGEQGRPEGVELLAELQKKLSGQLRGSPVHDAALTQDAAFAAAASSLAGADWGRLAAAAAGQAEASVAASMILTVWASGMPVIFQPACTVTETSGTTA</sequence>
<protein>
    <submittedName>
        <fullName evidence="1">Uncharacterized protein</fullName>
    </submittedName>
</protein>
<comment type="caution">
    <text evidence="1">The sequence shown here is derived from an EMBL/GenBank/DDBJ whole genome shotgun (WGS) entry which is preliminary data.</text>
</comment>
<keyword evidence="2" id="KW-1185">Reference proteome</keyword>
<dbReference type="Proteomes" id="UP001445335">
    <property type="component" value="Unassembled WGS sequence"/>
</dbReference>
<organism evidence="1 2">
    <name type="scientific">Elliptochloris bilobata</name>
    <dbReference type="NCBI Taxonomy" id="381761"/>
    <lineage>
        <taxon>Eukaryota</taxon>
        <taxon>Viridiplantae</taxon>
        <taxon>Chlorophyta</taxon>
        <taxon>core chlorophytes</taxon>
        <taxon>Trebouxiophyceae</taxon>
        <taxon>Trebouxiophyceae incertae sedis</taxon>
        <taxon>Elliptochloris clade</taxon>
        <taxon>Elliptochloris</taxon>
    </lineage>
</organism>
<gene>
    <name evidence="1" type="ORF">WJX81_003162</name>
</gene>